<dbReference type="GeneID" id="100644051"/>
<dbReference type="GO" id="GO:0005737">
    <property type="term" value="C:cytoplasm"/>
    <property type="evidence" value="ECO:0007669"/>
    <property type="project" value="TreeGrafter"/>
</dbReference>
<dbReference type="RefSeq" id="XP_012163297.1">
    <property type="nucleotide sequence ID" value="XM_012307907.3"/>
</dbReference>
<dbReference type="PANTHER" id="PTHR15574">
    <property type="entry name" value="WD REPEAT DOMAIN-CONTAINING FAMILY"/>
    <property type="match status" value="1"/>
</dbReference>
<dbReference type="GO" id="GO:0080008">
    <property type="term" value="C:Cul4-RING E3 ubiquitin ligase complex"/>
    <property type="evidence" value="ECO:0007669"/>
    <property type="project" value="TreeGrafter"/>
</dbReference>
<dbReference type="Proteomes" id="UP000835206">
    <property type="component" value="Chromosome 4"/>
</dbReference>
<feature type="region of interest" description="Disordered" evidence="4">
    <location>
        <begin position="220"/>
        <end position="253"/>
    </location>
</feature>
<feature type="compositionally biased region" description="Polar residues" evidence="4">
    <location>
        <begin position="221"/>
        <end position="234"/>
    </location>
</feature>
<dbReference type="SMART" id="SM00320">
    <property type="entry name" value="WD40"/>
    <property type="match status" value="7"/>
</dbReference>
<dbReference type="SUPFAM" id="SSF50978">
    <property type="entry name" value="WD40 repeat-like"/>
    <property type="match status" value="1"/>
</dbReference>
<feature type="compositionally biased region" description="Basic and acidic residues" evidence="4">
    <location>
        <begin position="698"/>
        <end position="711"/>
    </location>
</feature>
<accession>A0A9B2MNM1</accession>
<evidence type="ECO:0000256" key="3">
    <source>
        <dbReference type="PROSITE-ProRule" id="PRU00221"/>
    </source>
</evidence>
<organism evidence="5 9">
    <name type="scientific">Bombus terrestris</name>
    <name type="common">Buff-tailed bumblebee</name>
    <name type="synonym">Apis terrestris</name>
    <dbReference type="NCBI Taxonomy" id="30195"/>
    <lineage>
        <taxon>Eukaryota</taxon>
        <taxon>Metazoa</taxon>
        <taxon>Ecdysozoa</taxon>
        <taxon>Arthropoda</taxon>
        <taxon>Hexapoda</taxon>
        <taxon>Insecta</taxon>
        <taxon>Pterygota</taxon>
        <taxon>Neoptera</taxon>
        <taxon>Endopterygota</taxon>
        <taxon>Hymenoptera</taxon>
        <taxon>Apocrita</taxon>
        <taxon>Aculeata</taxon>
        <taxon>Apoidea</taxon>
        <taxon>Anthophila</taxon>
        <taxon>Apidae</taxon>
        <taxon>Bombus</taxon>
        <taxon>Bombus</taxon>
    </lineage>
</organism>
<proteinExistence type="predicted"/>
<dbReference type="PANTHER" id="PTHR15574:SF21">
    <property type="entry name" value="DDB1- AND CUL4-ASSOCIATED FACTOR 8"/>
    <property type="match status" value="1"/>
</dbReference>
<reference evidence="6 7" key="1">
    <citation type="submission" date="2025-04" db="UniProtKB">
        <authorList>
            <consortium name="RefSeq"/>
        </authorList>
    </citation>
    <scope>IDENTIFICATION</scope>
</reference>
<feature type="compositionally biased region" description="Low complexity" evidence="4">
    <location>
        <begin position="85"/>
        <end position="99"/>
    </location>
</feature>
<feature type="repeat" description="WD" evidence="3">
    <location>
        <begin position="299"/>
        <end position="331"/>
    </location>
</feature>
<evidence type="ECO:0000313" key="9">
    <source>
        <dbReference type="RefSeq" id="XP_012163298.1"/>
    </source>
</evidence>
<keyword evidence="5" id="KW-1185">Reference proteome</keyword>
<feature type="region of interest" description="Disordered" evidence="4">
    <location>
        <begin position="673"/>
        <end position="718"/>
    </location>
</feature>
<name>A0A9B2MNM1_BOMTE</name>
<dbReference type="RefSeq" id="XP_012163298.1">
    <property type="nucleotide sequence ID" value="XM_012307908.3"/>
</dbReference>
<evidence type="ECO:0000313" key="8">
    <source>
        <dbReference type="RefSeq" id="XP_012163297.1"/>
    </source>
</evidence>
<feature type="region of interest" description="Disordered" evidence="4">
    <location>
        <begin position="84"/>
        <end position="108"/>
    </location>
</feature>
<dbReference type="InterPro" id="IPR036322">
    <property type="entry name" value="WD40_repeat_dom_sf"/>
</dbReference>
<evidence type="ECO:0000313" key="6">
    <source>
        <dbReference type="RefSeq" id="XP_012163295.1"/>
    </source>
</evidence>
<dbReference type="PROSITE" id="PS50082">
    <property type="entry name" value="WD_REPEATS_2"/>
    <property type="match status" value="1"/>
</dbReference>
<dbReference type="Pfam" id="PF00400">
    <property type="entry name" value="WD40"/>
    <property type="match status" value="3"/>
</dbReference>
<feature type="region of interest" description="Disordered" evidence="4">
    <location>
        <begin position="129"/>
        <end position="197"/>
    </location>
</feature>
<feature type="compositionally biased region" description="Acidic residues" evidence="4">
    <location>
        <begin position="237"/>
        <end position="247"/>
    </location>
</feature>
<evidence type="ECO:0000313" key="5">
    <source>
        <dbReference type="Proteomes" id="UP000835206"/>
    </source>
</evidence>
<evidence type="ECO:0000256" key="1">
    <source>
        <dbReference type="ARBA" id="ARBA00022574"/>
    </source>
</evidence>
<sequence>MDSKNCHNVCKEVNDIELSTSNNKTNEIIQQLVEPLVDNKCDVANKKNTFEENQNENSFRETSFSIFNSTILSEATTSQDNILISSNDSESSSPSSNQNKCKRSISKAQVDDDNCDDINIFNEESSKHQKLNENVCNKSKSENKSVDNAQLVKEPKDSCSEETTEDVEMRSETEETAARRETKNHEEELEIDNDNSHAEYAEKPLLSNVTEQDLRQFEESLLSNDSNFDTEQTVSEISEEESEELEPDTPACLKKKRPKPTWFVVPELLHREMGINPSFQHRYYGSLHVVEHFELMYKLKEHEGCVNALNFNKKGNLLASGSDDLYVVIWDWAIGKKHHSFASGHRSNMFQAKWLPFDEENLMATCARDGQVRLLDIRRGASRKLATHNAPTHKLALHPDTPHVIVSVGEDAKVLSIDIREEKPTKLLVVRDGSFHVQLYSVHCNPLKSNEFCVAGRSQWVRIYDRRNISKPIHELCPSHLTEKKHVHVTCALYNYDGTEVLASYNDEDIYLFDAISPQPGDFAHKYEGHRNNATVKGVNFFGPKSEFVISGSDCGNIFIWDKNTEAIVNWMPGDEQGVVNCLEPHPHIPILATSGLDCDVKIWAPSCEDPPSLQKIESVPLIEKCVTSNAMNRAQETTTESDAFDSQMLWILLRHIRHTERVRLNLNVRRVSSDQNQDDDDDDDDDNIDDSSDDDSSDHSDSQSEGDGIRRLQCPPS</sequence>
<evidence type="ECO:0000256" key="4">
    <source>
        <dbReference type="SAM" id="MobiDB-lite"/>
    </source>
</evidence>
<protein>
    <submittedName>
        <fullName evidence="6 7">DDB1- and CUL4-associated factor 8 isoform X1</fullName>
    </submittedName>
</protein>
<feature type="compositionally biased region" description="Acidic residues" evidence="4">
    <location>
        <begin position="677"/>
        <end position="697"/>
    </location>
</feature>
<dbReference type="InterPro" id="IPR001680">
    <property type="entry name" value="WD40_rpt"/>
</dbReference>
<feature type="compositionally biased region" description="Basic and acidic residues" evidence="4">
    <location>
        <begin position="167"/>
        <end position="186"/>
    </location>
</feature>
<dbReference type="OrthoDB" id="4869960at2759"/>
<dbReference type="AlphaFoldDB" id="A0A9B2MNM1"/>
<dbReference type="Gene3D" id="2.130.10.10">
    <property type="entry name" value="YVTN repeat-like/Quinoprotein amine dehydrogenase"/>
    <property type="match status" value="1"/>
</dbReference>
<dbReference type="KEGG" id="bter:100644051"/>
<evidence type="ECO:0000256" key="2">
    <source>
        <dbReference type="ARBA" id="ARBA00022737"/>
    </source>
</evidence>
<dbReference type="RefSeq" id="XP_012163296.1">
    <property type="nucleotide sequence ID" value="XM_012307906.3"/>
</dbReference>
<dbReference type="InterPro" id="IPR015943">
    <property type="entry name" value="WD40/YVTN_repeat-like_dom_sf"/>
</dbReference>
<keyword evidence="2" id="KW-0677">Repeat</keyword>
<gene>
    <name evidence="6 7 8 9" type="primary">LOC100644051</name>
</gene>
<dbReference type="RefSeq" id="XP_012163295.1">
    <property type="nucleotide sequence ID" value="XM_012307905.3"/>
</dbReference>
<evidence type="ECO:0000313" key="7">
    <source>
        <dbReference type="RefSeq" id="XP_012163296.1"/>
    </source>
</evidence>
<dbReference type="PROSITE" id="PS50294">
    <property type="entry name" value="WD_REPEATS_REGION"/>
    <property type="match status" value="1"/>
</dbReference>
<keyword evidence="1 3" id="KW-0853">WD repeat</keyword>
<dbReference type="InterPro" id="IPR045151">
    <property type="entry name" value="DCAF8"/>
</dbReference>